<keyword evidence="3" id="KW-1185">Reference proteome</keyword>
<feature type="compositionally biased region" description="Basic and acidic residues" evidence="1">
    <location>
        <begin position="138"/>
        <end position="148"/>
    </location>
</feature>
<reference evidence="2" key="1">
    <citation type="submission" date="2024-02" db="EMBL/GenBank/DDBJ databases">
        <authorList>
            <consortium name="ELIXIR-Norway"/>
            <consortium name="Elixir Norway"/>
        </authorList>
    </citation>
    <scope>NUCLEOTIDE SEQUENCE</scope>
</reference>
<name>A0ABP0WHI9_9BRYO</name>
<dbReference type="EMBL" id="OZ020113">
    <property type="protein sequence ID" value="CAK9266347.1"/>
    <property type="molecule type" value="Genomic_DNA"/>
</dbReference>
<evidence type="ECO:0000256" key="1">
    <source>
        <dbReference type="SAM" id="MobiDB-lite"/>
    </source>
</evidence>
<dbReference type="Proteomes" id="UP001497444">
    <property type="component" value="Chromosome 18"/>
</dbReference>
<dbReference type="InterPro" id="IPR019141">
    <property type="entry name" value="DUF2045"/>
</dbReference>
<dbReference type="PANTHER" id="PTHR21477:SF12">
    <property type="entry name" value="PROTEIN PHLOEM PROTEIN 2-LIKE A10"/>
    <property type="match status" value="1"/>
</dbReference>
<accession>A0ABP0WHI9</accession>
<feature type="region of interest" description="Disordered" evidence="1">
    <location>
        <begin position="426"/>
        <end position="456"/>
    </location>
</feature>
<protein>
    <recommendedName>
        <fullName evidence="4">Protein PHLOEM PROTEIN 2-LIKE A10</fullName>
    </recommendedName>
</protein>
<sequence length="596" mass="64677">MLVISRRRRTLLLTCGVVAAGGYVSYRLYKSAAFARRRYRVSLLCKSLWSILEVLSEGSDSASVVLKDLHSFLLSDKDEVPQSLKQFFKVAGCLEVQRCVSAISASVSHGILQSLSPSAKGPPPTSLILPCQDGSPPGKEEHGPASVGTKEKVLAWKEVVEHEGPEEIDEVSWREYEYDCLPNHVDEDGAAWDQVSWKSVGSLLDGIAAPVGTSVAKGMKEELVGASIAKEEMKAIGDGVGNGLVDRLLNKLFSEAGKGFASVVVASATRSLVVSVMEQFNLLRNSTNQSSNRDERADVLSFLMDFASSTKNRVLIMDCIQTFVATAVSVYLDRTKDVNMFDDMIAGIVKPKHQGPVTELLTSVCSSSIETLVRTSQEVLAFSGKSSLPLNENLANLAQHPASSLIRPLKQEEKILQMSGVLPSALDEKSASSSTTGRDPDKSTFVHHQGQHLSNNNKPLVVIPNAFLNDGHQKRDEAAFMSGIDALSRVLAVPSNRKLIMEVAGTMTSEGVRSFIEVLIGRFTASFHGKKTKEEEPMKKEEREMARRSVIGDKLQQVGDLTKAAVDKSVVAITMCFVICLHSVVGGVRLLQPFSS</sequence>
<gene>
    <name evidence="2" type="ORF">CSSPJE1EN1_LOCUS11825</name>
</gene>
<proteinExistence type="predicted"/>
<organism evidence="2 3">
    <name type="scientific">Sphagnum jensenii</name>
    <dbReference type="NCBI Taxonomy" id="128206"/>
    <lineage>
        <taxon>Eukaryota</taxon>
        <taxon>Viridiplantae</taxon>
        <taxon>Streptophyta</taxon>
        <taxon>Embryophyta</taxon>
        <taxon>Bryophyta</taxon>
        <taxon>Sphagnophytina</taxon>
        <taxon>Sphagnopsida</taxon>
        <taxon>Sphagnales</taxon>
        <taxon>Sphagnaceae</taxon>
        <taxon>Sphagnum</taxon>
    </lineage>
</organism>
<evidence type="ECO:0000313" key="2">
    <source>
        <dbReference type="EMBL" id="CAK9266347.1"/>
    </source>
</evidence>
<evidence type="ECO:0008006" key="4">
    <source>
        <dbReference type="Google" id="ProtNLM"/>
    </source>
</evidence>
<feature type="region of interest" description="Disordered" evidence="1">
    <location>
        <begin position="116"/>
        <end position="148"/>
    </location>
</feature>
<evidence type="ECO:0000313" key="3">
    <source>
        <dbReference type="Proteomes" id="UP001497444"/>
    </source>
</evidence>
<dbReference type="PANTHER" id="PTHR21477">
    <property type="entry name" value="ZGC:172139"/>
    <property type="match status" value="1"/>
</dbReference>